<dbReference type="PIR" id="D29960">
    <property type="entry name" value="D29960"/>
</dbReference>
<sequence length="281" mass="32748">REPKCDNAMREMVKRRCDNENRRFDARRCECGEKNNPKDEISLTTCIESEENDEEEPKCDGEMREKIKRRCDNENRQFDARRCECGEKSNPKDEISLTTCIESEENDEEEPKCDDEMREKVKRRCDNENRRFDARRCECGEKKRPEDEKVPTTCIESEEDDGIIVSSTTKKPCDCTCSPSCKNRRMIIDVLLKYFYKDVYDRDCCKKNCKCDEAKFPECEESSAPKTGLFDVFAKFFKLEGKNTIADDINVDGKKISPEKQEKFSNVLKSAVDGLEEILNS</sequence>
<dbReference type="AlphaFoldDB" id="Q23778"/>
<dbReference type="EMBL" id="X07703">
    <property type="protein sequence ID" value="CAA30541.1"/>
    <property type="molecule type" value="Genomic_DNA"/>
</dbReference>
<evidence type="ECO:0000313" key="1">
    <source>
        <dbReference type="EMBL" id="CAA30541.1"/>
    </source>
</evidence>
<reference evidence="1" key="1">
    <citation type="journal article" date="1988" name="J. Mol. Biol.">
        <title>Terminal repeats in long repeat arrays are likely to reflect the early evolution of Balbiani ring genes.</title>
        <authorList>
            <person name="Hoog C."/>
            <person name="Daneholt B."/>
            <person name="Wieslander L."/>
        </authorList>
    </citation>
    <scope>NUCLEOTIDE SEQUENCE</scope>
</reference>
<proteinExistence type="predicted"/>
<accession>Q23778</accession>
<feature type="non-terminal residue" evidence="1">
    <location>
        <position position="1"/>
    </location>
</feature>
<organism evidence="1">
    <name type="scientific">Chironomus tentans</name>
    <name type="common">Midge</name>
    <name type="synonym">Camptochironomus tentans</name>
    <dbReference type="NCBI Taxonomy" id="7153"/>
    <lineage>
        <taxon>Eukaryota</taxon>
        <taxon>Metazoa</taxon>
        <taxon>Ecdysozoa</taxon>
        <taxon>Arthropoda</taxon>
        <taxon>Hexapoda</taxon>
        <taxon>Insecta</taxon>
        <taxon>Pterygota</taxon>
        <taxon>Neoptera</taxon>
        <taxon>Endopterygota</taxon>
        <taxon>Diptera</taxon>
        <taxon>Nematocera</taxon>
        <taxon>Chironomoidea</taxon>
        <taxon>Chironomidae</taxon>
        <taxon>Chironominae</taxon>
        <taxon>Chironomus</taxon>
    </lineage>
</organism>
<protein>
    <submittedName>
        <fullName evidence="1">BR6 (281 AA)</fullName>
    </submittedName>
</protein>
<name>Q23778_CHITE</name>